<gene>
    <name evidence="2" type="ORF">J2Z18_002578</name>
</gene>
<dbReference type="RefSeq" id="WP_007127799.1">
    <property type="nucleotide sequence ID" value="NZ_CP139098.1"/>
</dbReference>
<comment type="caution">
    <text evidence="2">The sequence shown here is derived from an EMBL/GenBank/DDBJ whole genome shotgun (WGS) entry which is preliminary data.</text>
</comment>
<sequence length="185" mass="21992">MKRKYADRLDWKRVLKRDYICRFFDDGDFKGHISLIRIHEVKEPLVRRIGGQEVCLVDNGYYWMQHFPIGSNYCVTTMLNEKKEIVQWYFDISKNVGINERGIPFWDDLYLDLIVFPSGDFCIKDEDELEEAITNNQITEDEYILANHVMTGLIKEVEPMENTILKNTIKHFNLISRYLRDSISN</sequence>
<dbReference type="InterPro" id="IPR035930">
    <property type="entry name" value="FomD-like_sf"/>
</dbReference>
<name>A0ABS4FB42_9BACL</name>
<protein>
    <submittedName>
        <fullName evidence="2">RNA-binding protein associated with RNAse of E/G family</fullName>
    </submittedName>
</protein>
<evidence type="ECO:0000259" key="1">
    <source>
        <dbReference type="Pfam" id="PF04167"/>
    </source>
</evidence>
<reference evidence="2 3" key="1">
    <citation type="submission" date="2021-03" db="EMBL/GenBank/DDBJ databases">
        <title>Genomic Encyclopedia of Type Strains, Phase IV (KMG-IV): sequencing the most valuable type-strain genomes for metagenomic binning, comparative biology and taxonomic classification.</title>
        <authorList>
            <person name="Goeker M."/>
        </authorList>
    </citation>
    <scope>NUCLEOTIDE SEQUENCE [LARGE SCALE GENOMIC DNA]</scope>
    <source>
        <strain evidence="2 3">DSM 15596</strain>
    </source>
</reference>
<dbReference type="Gene3D" id="2.40.380.10">
    <property type="entry name" value="FomD-like"/>
    <property type="match status" value="1"/>
</dbReference>
<evidence type="ECO:0000313" key="3">
    <source>
        <dbReference type="Proteomes" id="UP000706926"/>
    </source>
</evidence>
<organism evidence="2 3">
    <name type="scientific">Paenibacillus lactis</name>
    <dbReference type="NCBI Taxonomy" id="228574"/>
    <lineage>
        <taxon>Bacteria</taxon>
        <taxon>Bacillati</taxon>
        <taxon>Bacillota</taxon>
        <taxon>Bacilli</taxon>
        <taxon>Bacillales</taxon>
        <taxon>Paenibacillaceae</taxon>
        <taxon>Paenibacillus</taxon>
    </lineage>
</organism>
<dbReference type="Proteomes" id="UP000706926">
    <property type="component" value="Unassembled WGS sequence"/>
</dbReference>
<dbReference type="EMBL" id="JAGGKI010000005">
    <property type="protein sequence ID" value="MBP1893476.1"/>
    <property type="molecule type" value="Genomic_DNA"/>
</dbReference>
<dbReference type="PANTHER" id="PTHR41271">
    <property type="entry name" value="DUF402 DOMAIN-CONTAINING PROTEIN"/>
    <property type="match status" value="1"/>
</dbReference>
<evidence type="ECO:0000313" key="2">
    <source>
        <dbReference type="EMBL" id="MBP1893476.1"/>
    </source>
</evidence>
<proteinExistence type="predicted"/>
<dbReference type="SUPFAM" id="SSF159234">
    <property type="entry name" value="FomD-like"/>
    <property type="match status" value="1"/>
</dbReference>
<dbReference type="Pfam" id="PF04167">
    <property type="entry name" value="DUF402"/>
    <property type="match status" value="1"/>
</dbReference>
<dbReference type="PANTHER" id="PTHR41271:SF1">
    <property type="entry name" value="DUF402 DOMAIN-CONTAINING PROTEIN"/>
    <property type="match status" value="1"/>
</dbReference>
<dbReference type="InterPro" id="IPR007295">
    <property type="entry name" value="DUF402"/>
</dbReference>
<keyword evidence="3" id="KW-1185">Reference proteome</keyword>
<dbReference type="GeneID" id="95404566"/>
<feature type="domain" description="DUF402" evidence="1">
    <location>
        <begin position="64"/>
        <end position="158"/>
    </location>
</feature>
<accession>A0ABS4FB42</accession>